<evidence type="ECO:0000313" key="3">
    <source>
        <dbReference type="Proteomes" id="UP000279446"/>
    </source>
</evidence>
<dbReference type="InterPro" id="IPR000182">
    <property type="entry name" value="GNAT_dom"/>
</dbReference>
<dbReference type="AlphaFoldDB" id="A0A3S1DNI5"/>
<dbReference type="GO" id="GO:0016747">
    <property type="term" value="F:acyltransferase activity, transferring groups other than amino-acyl groups"/>
    <property type="evidence" value="ECO:0007669"/>
    <property type="project" value="InterPro"/>
</dbReference>
<dbReference type="OrthoDB" id="2773476at2"/>
<feature type="domain" description="N-acetyltransferase" evidence="1">
    <location>
        <begin position="148"/>
        <end position="298"/>
    </location>
</feature>
<gene>
    <name evidence="2" type="ORF">EJP82_22300</name>
</gene>
<reference evidence="2 3" key="1">
    <citation type="submission" date="2018-12" db="EMBL/GenBank/DDBJ databases">
        <authorList>
            <person name="Sun L."/>
            <person name="Chen Z."/>
        </authorList>
    </citation>
    <scope>NUCLEOTIDE SEQUENCE [LARGE SCALE GENOMIC DNA]</scope>
    <source>
        <strain evidence="2 3">DSM 15890</strain>
    </source>
</reference>
<dbReference type="SUPFAM" id="SSF48452">
    <property type="entry name" value="TPR-like"/>
    <property type="match status" value="1"/>
</dbReference>
<keyword evidence="2" id="KW-0808">Transferase</keyword>
<dbReference type="EMBL" id="RZNY01000026">
    <property type="protein sequence ID" value="RUT41968.1"/>
    <property type="molecule type" value="Genomic_DNA"/>
</dbReference>
<dbReference type="Gene3D" id="1.25.40.10">
    <property type="entry name" value="Tetratricopeptide repeat domain"/>
    <property type="match status" value="1"/>
</dbReference>
<name>A0A3S1DNI5_9BACL</name>
<dbReference type="PROSITE" id="PS51186">
    <property type="entry name" value="GNAT"/>
    <property type="match status" value="1"/>
</dbReference>
<dbReference type="InterPro" id="IPR011990">
    <property type="entry name" value="TPR-like_helical_dom_sf"/>
</dbReference>
<dbReference type="InterPro" id="IPR027365">
    <property type="entry name" value="GNAT_acetyltra_YdfB-like"/>
</dbReference>
<dbReference type="InterPro" id="IPR016181">
    <property type="entry name" value="Acyl_CoA_acyltransferase"/>
</dbReference>
<keyword evidence="3" id="KW-1185">Reference proteome</keyword>
<dbReference type="Proteomes" id="UP000279446">
    <property type="component" value="Unassembled WGS sequence"/>
</dbReference>
<sequence length="384" mass="43328">MTYSNHLIHGNELTSESFSKTAGLFVNLKHHLSIKGVISGLIPGRVFLSNDGRTALLMNPQGFFLGGSPKNTLFFIEVNELLSKELLPSLATRGELDYVMFYPSNDDSWIEALELVTRTLLPLRSERMTLTFDMNNTPNTLNDYIVPVDASLLKRQDLIGLDDVISEIDGGWPSLEAFEDRGFGCVAIQSTDEGLTIISWCLTDWVVGSECEVGIQTEERYRGNGWARKTLLGALLLAKQKGITRVGWQCWSNNIGSQRTAMSVGFKPLADFPVLFGWNHPLNNFLVNGNYYMRGDIKYGSKDYARAAWSYAVALDKGWDWNGDATLYWNSACLFYLIGENDRAKQYYQKAIEKGWKNIHVPHYHEYVYREVDSEEIAGKLAEA</sequence>
<evidence type="ECO:0000259" key="1">
    <source>
        <dbReference type="PROSITE" id="PS51186"/>
    </source>
</evidence>
<protein>
    <submittedName>
        <fullName evidence="2">GNAT family N-acetyltransferase</fullName>
    </submittedName>
</protein>
<dbReference type="Pfam" id="PF12746">
    <property type="entry name" value="GNAT_acetyltran"/>
    <property type="match status" value="1"/>
</dbReference>
<comment type="caution">
    <text evidence="2">The sequence shown here is derived from an EMBL/GenBank/DDBJ whole genome shotgun (WGS) entry which is preliminary data.</text>
</comment>
<evidence type="ECO:0000313" key="2">
    <source>
        <dbReference type="EMBL" id="RUT41968.1"/>
    </source>
</evidence>
<dbReference type="SUPFAM" id="SSF55729">
    <property type="entry name" value="Acyl-CoA N-acyltransferases (Nat)"/>
    <property type="match status" value="1"/>
</dbReference>
<dbReference type="Gene3D" id="3.40.630.30">
    <property type="match status" value="1"/>
</dbReference>
<proteinExistence type="predicted"/>
<dbReference type="RefSeq" id="WP_127194272.1">
    <property type="nucleotide sequence ID" value="NZ_RZNY01000026.1"/>
</dbReference>
<organism evidence="2 3">
    <name type="scientific">Paenibacillus anaericanus</name>
    <dbReference type="NCBI Taxonomy" id="170367"/>
    <lineage>
        <taxon>Bacteria</taxon>
        <taxon>Bacillati</taxon>
        <taxon>Bacillota</taxon>
        <taxon>Bacilli</taxon>
        <taxon>Bacillales</taxon>
        <taxon>Paenibacillaceae</taxon>
        <taxon>Paenibacillus</taxon>
    </lineage>
</organism>
<accession>A0A3S1DNI5</accession>